<evidence type="ECO:0000313" key="2">
    <source>
        <dbReference type="Proteomes" id="UP000549394"/>
    </source>
</evidence>
<comment type="caution">
    <text evidence="1">The sequence shown here is derived from an EMBL/GenBank/DDBJ whole genome shotgun (WGS) entry which is preliminary data.</text>
</comment>
<dbReference type="EMBL" id="CAJFCJ010000004">
    <property type="protein sequence ID" value="CAD5113610.1"/>
    <property type="molecule type" value="Genomic_DNA"/>
</dbReference>
<dbReference type="PANTHER" id="PTHR10044">
    <property type="entry name" value="INHIBITOR OF APOPTOSIS"/>
    <property type="match status" value="1"/>
</dbReference>
<name>A0A7I8VD75_9ANNE</name>
<reference evidence="1 2" key="1">
    <citation type="submission" date="2020-08" db="EMBL/GenBank/DDBJ databases">
        <authorList>
            <person name="Hejnol A."/>
        </authorList>
    </citation>
    <scope>NUCLEOTIDE SEQUENCE [LARGE SCALE GENOMIC DNA]</scope>
</reference>
<organism evidence="1 2">
    <name type="scientific">Dimorphilus gyrociliatus</name>
    <dbReference type="NCBI Taxonomy" id="2664684"/>
    <lineage>
        <taxon>Eukaryota</taxon>
        <taxon>Metazoa</taxon>
        <taxon>Spiralia</taxon>
        <taxon>Lophotrochozoa</taxon>
        <taxon>Annelida</taxon>
        <taxon>Polychaeta</taxon>
        <taxon>Polychaeta incertae sedis</taxon>
        <taxon>Dinophilidae</taxon>
        <taxon>Dimorphilus</taxon>
    </lineage>
</organism>
<accession>A0A7I8VD75</accession>
<dbReference type="GO" id="GO:0005737">
    <property type="term" value="C:cytoplasm"/>
    <property type="evidence" value="ECO:0007669"/>
    <property type="project" value="TreeGrafter"/>
</dbReference>
<dbReference type="Pfam" id="PF00653">
    <property type="entry name" value="BIR"/>
    <property type="match status" value="2"/>
</dbReference>
<sequence length="320" mass="38060">MSRSSEDEVRYQRRSISFDIGLYAEALEMSYDENKDSNFEILNQRVSKKASWNEDTSLLDMTPGYIDKKRDLTNGYDVILKRLANRLTTVENAKYIDYFIREKSFLKLPKIKEKSYLKKQDSALIEQYNIKCYFGVEKLSEAGFYYDEDEELIKCFYCSKRASRKSYYEDIWKQHLTNCNFVMYLKGYKFFVENCKLDEIKFEILMKNDYIYGVKEEEMDEPNYQTFKSRLETFQDVSFDNTSVKFAEAGFFCNSVNNVKCFFCGLILKNWKQYTDRTPLEYHAHFSKTCFYVITVAGQIFADTCRNDQNFNCKLESNQS</sequence>
<dbReference type="GO" id="GO:0005634">
    <property type="term" value="C:nucleus"/>
    <property type="evidence" value="ECO:0007669"/>
    <property type="project" value="TreeGrafter"/>
</dbReference>
<dbReference type="SUPFAM" id="SSF57924">
    <property type="entry name" value="Inhibitor of apoptosis (IAP) repeat"/>
    <property type="match status" value="2"/>
</dbReference>
<dbReference type="Gene3D" id="1.10.1170.10">
    <property type="entry name" value="Inhibitor Of Apoptosis Protein (2mihbC-IAP-1), Chain A"/>
    <property type="match status" value="2"/>
</dbReference>
<keyword evidence="2" id="KW-1185">Reference proteome</keyword>
<dbReference type="PROSITE" id="PS50143">
    <property type="entry name" value="BIR_REPEAT_2"/>
    <property type="match status" value="2"/>
</dbReference>
<protein>
    <submittedName>
        <fullName evidence="1">DgyrCDS2770</fullName>
    </submittedName>
</protein>
<dbReference type="Proteomes" id="UP000549394">
    <property type="component" value="Unassembled WGS sequence"/>
</dbReference>
<gene>
    <name evidence="1" type="ORF">DGYR_LOCUS2569</name>
</gene>
<proteinExistence type="predicted"/>
<dbReference type="InterPro" id="IPR050784">
    <property type="entry name" value="IAP"/>
</dbReference>
<dbReference type="GO" id="GO:0051726">
    <property type="term" value="P:regulation of cell cycle"/>
    <property type="evidence" value="ECO:0007669"/>
    <property type="project" value="TreeGrafter"/>
</dbReference>
<dbReference type="InterPro" id="IPR001370">
    <property type="entry name" value="BIR_rpt"/>
</dbReference>
<dbReference type="AlphaFoldDB" id="A0A7I8VD75"/>
<dbReference type="OrthoDB" id="6128279at2759"/>
<evidence type="ECO:0000313" key="1">
    <source>
        <dbReference type="EMBL" id="CAD5113610.1"/>
    </source>
</evidence>
<dbReference type="SMART" id="SM00238">
    <property type="entry name" value="BIR"/>
    <property type="match status" value="2"/>
</dbReference>
<dbReference type="PANTHER" id="PTHR10044:SF139">
    <property type="entry name" value="DEATH-ASSOCIATED INHIBITOR OF APOPTOSIS 2"/>
    <property type="match status" value="1"/>
</dbReference>